<accession>A0A7F5RKF7</accession>
<dbReference type="Pfam" id="PF12259">
    <property type="entry name" value="Baculo_F"/>
    <property type="match status" value="1"/>
</dbReference>
<evidence type="ECO:0000313" key="3">
    <source>
        <dbReference type="Proteomes" id="UP000192223"/>
    </source>
</evidence>
<protein>
    <submittedName>
        <fullName evidence="4">Uncharacterized protein LOC112903855</fullName>
    </submittedName>
</protein>
<evidence type="ECO:0000256" key="2">
    <source>
        <dbReference type="SAM" id="SignalP"/>
    </source>
</evidence>
<dbReference type="Proteomes" id="UP000192223">
    <property type="component" value="Unplaced"/>
</dbReference>
<dbReference type="RefSeq" id="XP_025836340.1">
    <property type="nucleotide sequence ID" value="XM_025980555.1"/>
</dbReference>
<keyword evidence="2" id="KW-0732">Signal</keyword>
<evidence type="ECO:0000313" key="4">
    <source>
        <dbReference type="RefSeq" id="XP_025836340.1"/>
    </source>
</evidence>
<dbReference type="RefSeq" id="XP_018324519.2">
    <property type="nucleotide sequence ID" value="XM_018469017.2"/>
</dbReference>
<dbReference type="GeneID" id="112903855"/>
<keyword evidence="1" id="KW-1133">Transmembrane helix</keyword>
<reference evidence="4" key="1">
    <citation type="submission" date="2025-08" db="UniProtKB">
        <authorList>
            <consortium name="RefSeq"/>
        </authorList>
    </citation>
    <scope>IDENTIFICATION</scope>
    <source>
        <tissue evidence="4">Entire body</tissue>
    </source>
</reference>
<feature type="signal peptide" evidence="2">
    <location>
        <begin position="1"/>
        <end position="21"/>
    </location>
</feature>
<dbReference type="AlphaFoldDB" id="A0A7F5RKF7"/>
<dbReference type="KEGG" id="apln:112903855"/>
<sequence>MNTISSVFVIILPFLSHLSFADELYEIKTIDHNPGIYFENVANAQFFNNEWKLLTYVDMQVYFETLDKIENYNQKTSRICSEVKRTISSNCDKYIATTSEIIQKSKVQIGVVQEITGANVFPVRNKRGLFNIIGKAEKYLFGTADSDDALYYDKTISEIAKNEREMRELMLKQTSVMQSTVHSVNQTVSNIVHNELIFQKNLNVLENVSKSLYSEISTSVKNFDIEMNFLEHANLLSEILNHYHSDLQNLINALTIARIGQIHPFIISPSQLISEIKKTLPYLPPGLHYPIFLSMENYHLLLDIAELDIVVVSNKLIVAVKIPLVKDEEFTVYKLHPLPTRINSSTAYVFIQPSTPYLAVDKTKQLFIRISDSELNQCKVLKSERLCKQNQPTRLVINSEICEIGLFSYRYNNYKSCDIRIIELTHNIWHRITNSNTWLYVIVTEKETITLNCADRKSPLDVHLSKTGALTLNSKCIAYGVDVKLIPFHSYDSETALKLNFIPSIDILDECCEQEIKSEHVNITMPHLSKDYKSVISSLEELKLSSFKLNNIHEKLQETQDIHVRTLVNYSYVIFAIVIIVFLIFLYCKCCKKNQKYSVTPYTCSCSKLGGFCLKIFNVQKNERRSSHLDIEHDESLELHSLENVPGSSSEHSHSKNKILAPIKSRRSTYT</sequence>
<feature type="chain" id="PRO_5028994463" evidence="2">
    <location>
        <begin position="22"/>
        <end position="671"/>
    </location>
</feature>
<feature type="transmembrane region" description="Helical" evidence="1">
    <location>
        <begin position="570"/>
        <end position="588"/>
    </location>
</feature>
<name>A0A7F5RKF7_AGRPL</name>
<dbReference type="InParanoid" id="A0A7F5RKF7"/>
<dbReference type="InterPro" id="IPR022048">
    <property type="entry name" value="Envelope_fusion-like"/>
</dbReference>
<keyword evidence="1" id="KW-0812">Transmembrane</keyword>
<evidence type="ECO:0000256" key="1">
    <source>
        <dbReference type="SAM" id="Phobius"/>
    </source>
</evidence>
<gene>
    <name evidence="4" type="primary">LOC112903855</name>
</gene>
<keyword evidence="3" id="KW-1185">Reference proteome</keyword>
<dbReference type="KEGG" id="apln:108736557"/>
<dbReference type="OrthoDB" id="6628329at2759"/>
<organism evidence="3 4">
    <name type="scientific">Agrilus planipennis</name>
    <name type="common">Emerald ash borer</name>
    <name type="synonym">Agrilus marcopoli</name>
    <dbReference type="NCBI Taxonomy" id="224129"/>
    <lineage>
        <taxon>Eukaryota</taxon>
        <taxon>Metazoa</taxon>
        <taxon>Ecdysozoa</taxon>
        <taxon>Arthropoda</taxon>
        <taxon>Hexapoda</taxon>
        <taxon>Insecta</taxon>
        <taxon>Pterygota</taxon>
        <taxon>Neoptera</taxon>
        <taxon>Endopterygota</taxon>
        <taxon>Coleoptera</taxon>
        <taxon>Polyphaga</taxon>
        <taxon>Elateriformia</taxon>
        <taxon>Buprestoidea</taxon>
        <taxon>Buprestidae</taxon>
        <taxon>Agrilinae</taxon>
        <taxon>Agrilus</taxon>
    </lineage>
</organism>
<proteinExistence type="predicted"/>
<keyword evidence="1" id="KW-0472">Membrane</keyword>